<name>A0A1M7RX85_9SPHN</name>
<sequence length="333" mass="35307">MPTHATTRRAGAAALAAILAMGVPASAEAPVPAETPLQAASAGMVDPEAEVLALSAERHRRFTIPVMVDGSGPYNFMIDTGSEATVITHEINAGLGLRSAGVAMLVGMASRREVELVEVGRLDLGSHTVTDLAAPLLAREHVGADGIIGLDSLQDFRVLIDFRDQTMTLQDARNTRQGRGGFEIVVRAQPQLGQLLITDAKVEGIRATVIIDTGAQMSLANHALRDRIRAKRAAEVVATDVNGVDLIGAMSVVRSLSIEGLALNDVPLTFADAPAFEALGLSDKPALSLGMQHLALFDRVAIDFARQRVLFDVPRDVARAMRAARTAGQTLRF</sequence>
<dbReference type="EMBL" id="FRDF01000003">
    <property type="protein sequence ID" value="SHN50758.1"/>
    <property type="molecule type" value="Genomic_DNA"/>
</dbReference>
<keyword evidence="2" id="KW-0645">Protease</keyword>
<dbReference type="Gene3D" id="2.40.70.10">
    <property type="entry name" value="Acid Proteases"/>
    <property type="match status" value="2"/>
</dbReference>
<dbReference type="Proteomes" id="UP000184391">
    <property type="component" value="Unassembled WGS sequence"/>
</dbReference>
<feature type="chain" id="PRO_5012523089" evidence="1">
    <location>
        <begin position="30"/>
        <end position="333"/>
    </location>
</feature>
<dbReference type="STRING" id="198312.SAMN02745193_00530"/>
<keyword evidence="1" id="KW-0732">Signal</keyword>
<dbReference type="AlphaFoldDB" id="A0A1M7RX85"/>
<evidence type="ECO:0000313" key="2">
    <source>
        <dbReference type="EMBL" id="SHN50758.1"/>
    </source>
</evidence>
<dbReference type="InterPro" id="IPR034122">
    <property type="entry name" value="Retropepsin-like_bacterial"/>
</dbReference>
<feature type="signal peptide" evidence="1">
    <location>
        <begin position="1"/>
        <end position="29"/>
    </location>
</feature>
<dbReference type="Pfam" id="PF13650">
    <property type="entry name" value="Asp_protease_2"/>
    <property type="match status" value="2"/>
</dbReference>
<dbReference type="OrthoDB" id="107347at2"/>
<dbReference type="GO" id="GO:0008233">
    <property type="term" value="F:peptidase activity"/>
    <property type="evidence" value="ECO:0007669"/>
    <property type="project" value="UniProtKB-KW"/>
</dbReference>
<accession>A0A1M7RX85</accession>
<dbReference type="InterPro" id="IPR021109">
    <property type="entry name" value="Peptidase_aspartic_dom_sf"/>
</dbReference>
<gene>
    <name evidence="2" type="ORF">SAMN02745193_00530</name>
</gene>
<keyword evidence="2" id="KW-0378">Hydrolase</keyword>
<evidence type="ECO:0000313" key="3">
    <source>
        <dbReference type="Proteomes" id="UP000184391"/>
    </source>
</evidence>
<dbReference type="GO" id="GO:0006508">
    <property type="term" value="P:proteolysis"/>
    <property type="evidence" value="ECO:0007669"/>
    <property type="project" value="UniProtKB-KW"/>
</dbReference>
<reference evidence="3" key="1">
    <citation type="submission" date="2016-12" db="EMBL/GenBank/DDBJ databases">
        <authorList>
            <person name="Varghese N."/>
            <person name="Submissions S."/>
        </authorList>
    </citation>
    <scope>NUCLEOTIDE SEQUENCE [LARGE SCALE GENOMIC DNA]</scope>
    <source>
        <strain evidence="3">DSM 11032</strain>
    </source>
</reference>
<dbReference type="SUPFAM" id="SSF50630">
    <property type="entry name" value="Acid proteases"/>
    <property type="match status" value="2"/>
</dbReference>
<dbReference type="CDD" id="cd05483">
    <property type="entry name" value="retropepsin_like_bacteria"/>
    <property type="match status" value="1"/>
</dbReference>
<organism evidence="2 3">
    <name type="scientific">Erythrobacter sanguineus</name>
    <dbReference type="NCBI Taxonomy" id="198312"/>
    <lineage>
        <taxon>Bacteria</taxon>
        <taxon>Pseudomonadati</taxon>
        <taxon>Pseudomonadota</taxon>
        <taxon>Alphaproteobacteria</taxon>
        <taxon>Sphingomonadales</taxon>
        <taxon>Erythrobacteraceae</taxon>
        <taxon>Erythrobacter/Porphyrobacter group</taxon>
        <taxon>Erythrobacter</taxon>
    </lineage>
</organism>
<keyword evidence="3" id="KW-1185">Reference proteome</keyword>
<protein>
    <submittedName>
        <fullName evidence="2">Aspartyl protease</fullName>
    </submittedName>
</protein>
<proteinExistence type="predicted"/>
<dbReference type="RefSeq" id="WP_072673126.1">
    <property type="nucleotide sequence ID" value="NZ_FRDF01000003.1"/>
</dbReference>
<evidence type="ECO:0000256" key="1">
    <source>
        <dbReference type="SAM" id="SignalP"/>
    </source>
</evidence>